<dbReference type="AlphaFoldDB" id="A0A061EGE1"/>
<dbReference type="Pfam" id="PF03732">
    <property type="entry name" value="Retrotrans_gag"/>
    <property type="match status" value="1"/>
</dbReference>
<dbReference type="Gramene" id="EOY03683">
    <property type="protein sequence ID" value="EOY03683"/>
    <property type="gene ID" value="TCM_018772"/>
</dbReference>
<evidence type="ECO:0000313" key="3">
    <source>
        <dbReference type="Proteomes" id="UP000026915"/>
    </source>
</evidence>
<protein>
    <submittedName>
        <fullName evidence="2">Gag-pro-like protein</fullName>
    </submittedName>
</protein>
<dbReference type="EMBL" id="CM001882">
    <property type="protein sequence ID" value="EOY03683.1"/>
    <property type="molecule type" value="Genomic_DNA"/>
</dbReference>
<dbReference type="Proteomes" id="UP000026915">
    <property type="component" value="Chromosome 4"/>
</dbReference>
<feature type="domain" description="Retrotransposon gag" evidence="1">
    <location>
        <begin position="97"/>
        <end position="181"/>
    </location>
</feature>
<organism evidence="2 3">
    <name type="scientific">Theobroma cacao</name>
    <name type="common">Cacao</name>
    <name type="synonym">Cocoa</name>
    <dbReference type="NCBI Taxonomy" id="3641"/>
    <lineage>
        <taxon>Eukaryota</taxon>
        <taxon>Viridiplantae</taxon>
        <taxon>Streptophyta</taxon>
        <taxon>Embryophyta</taxon>
        <taxon>Tracheophyta</taxon>
        <taxon>Spermatophyta</taxon>
        <taxon>Magnoliopsida</taxon>
        <taxon>eudicotyledons</taxon>
        <taxon>Gunneridae</taxon>
        <taxon>Pentapetalae</taxon>
        <taxon>rosids</taxon>
        <taxon>malvids</taxon>
        <taxon>Malvales</taxon>
        <taxon>Malvaceae</taxon>
        <taxon>Byttnerioideae</taxon>
        <taxon>Theobroma</taxon>
    </lineage>
</organism>
<evidence type="ECO:0000259" key="1">
    <source>
        <dbReference type="Pfam" id="PF03732"/>
    </source>
</evidence>
<proteinExistence type="predicted"/>
<dbReference type="InterPro" id="IPR005162">
    <property type="entry name" value="Retrotrans_gag_dom"/>
</dbReference>
<dbReference type="PANTHER" id="PTHR32108">
    <property type="entry name" value="DNA-DIRECTED RNA POLYMERASE SUBUNIT ALPHA"/>
    <property type="match status" value="1"/>
</dbReference>
<evidence type="ECO:0000313" key="2">
    <source>
        <dbReference type="EMBL" id="EOY03683.1"/>
    </source>
</evidence>
<name>A0A061EGE1_THECC</name>
<dbReference type="HOGENOM" id="CLU_718477_0_0_1"/>
<sequence>MEMITSKEERSFEGLSGLQRQSQLHMKGQTMSFLGVNFSDPTPTPDLNNLGKQEKLKEESSKLKKKLQMQQKHDLLDERLKAIEGMDIYGSIDAIDYLTGAIAKWYVQLDRNRIHTWKDLARAFVAKYKHVLDMARDRFSLQNMEKRDTESFKEYAQRWRDVAAQVQPPFIEKETIMFFISTLPSPYHDRLIENVTKNFTDIVISREMIENAIKKGKIKENNVNSMENCNASKKRRREARVITCEEQPWGINPYHLHSAYQPSYPARNHISHSLYPYQPIPQPIFHLRAPTPPLMPQSLPKPNLRQLPMPISKLLPILIENQYLSLVPMKTISNPSARNYDANAKCDYHMGAIGHLTEKCRQLKEKIENLIRDGSFTLELMECWK</sequence>
<dbReference type="PANTHER" id="PTHR32108:SF9">
    <property type="entry name" value="REVERSE TRANSCRIPTASE RNASE H-LIKE DOMAIN-CONTAINING PROTEIN"/>
    <property type="match status" value="1"/>
</dbReference>
<dbReference type="InParanoid" id="A0A061EGE1"/>
<accession>A0A061EGE1</accession>
<dbReference type="OMA" id="MENTDYH"/>
<gene>
    <name evidence="2" type="ORF">TCM_018772</name>
</gene>
<keyword evidence="3" id="KW-1185">Reference proteome</keyword>
<reference evidence="2 3" key="1">
    <citation type="journal article" date="2013" name="Genome Biol.">
        <title>The genome sequence of the most widely cultivated cacao type and its use to identify candidate genes regulating pod color.</title>
        <authorList>
            <person name="Motamayor J.C."/>
            <person name="Mockaitis K."/>
            <person name="Schmutz J."/>
            <person name="Haiminen N."/>
            <person name="Iii D.L."/>
            <person name="Cornejo O."/>
            <person name="Findley S.D."/>
            <person name="Zheng P."/>
            <person name="Utro F."/>
            <person name="Royaert S."/>
            <person name="Saski C."/>
            <person name="Jenkins J."/>
            <person name="Podicheti R."/>
            <person name="Zhao M."/>
            <person name="Scheffler B.E."/>
            <person name="Stack J.C."/>
            <person name="Feltus F.A."/>
            <person name="Mustiga G.M."/>
            <person name="Amores F."/>
            <person name="Phillips W."/>
            <person name="Marelli J.P."/>
            <person name="May G.D."/>
            <person name="Shapiro H."/>
            <person name="Ma J."/>
            <person name="Bustamante C.D."/>
            <person name="Schnell R.J."/>
            <person name="Main D."/>
            <person name="Gilbert D."/>
            <person name="Parida L."/>
            <person name="Kuhn D.N."/>
        </authorList>
    </citation>
    <scope>NUCLEOTIDE SEQUENCE [LARGE SCALE GENOMIC DNA]</scope>
    <source>
        <strain evidence="3">cv. Matina 1-6</strain>
    </source>
</reference>